<dbReference type="AlphaFoldDB" id="A0AAE3GA88"/>
<accession>A0AAE3GA88</accession>
<evidence type="ECO:0000256" key="1">
    <source>
        <dbReference type="SAM" id="MobiDB-lite"/>
    </source>
</evidence>
<feature type="transmembrane region" description="Helical" evidence="2">
    <location>
        <begin position="165"/>
        <end position="185"/>
    </location>
</feature>
<feature type="compositionally biased region" description="Pro residues" evidence="1">
    <location>
        <begin position="31"/>
        <end position="45"/>
    </location>
</feature>
<name>A0AAE3GA88_9PSEU</name>
<dbReference type="Proteomes" id="UP001206128">
    <property type="component" value="Unassembled WGS sequence"/>
</dbReference>
<comment type="caution">
    <text evidence="3">The sequence shown here is derived from an EMBL/GenBank/DDBJ whole genome shotgun (WGS) entry which is preliminary data.</text>
</comment>
<dbReference type="EMBL" id="JAMTCK010000003">
    <property type="protein sequence ID" value="MCP2164380.1"/>
    <property type="molecule type" value="Genomic_DNA"/>
</dbReference>
<keyword evidence="2" id="KW-0812">Transmembrane</keyword>
<sequence>MTDHDKPGDTTPPPHGEPDRPAPASGAGAPAPQPDRPTEPGPEPTRPAHAGADGGPDQTTGPGADQPGDQPTARTPDQPADQPADQPDEPGGAAAEPAGPPPPGAEAAGPPRRGQIRYQDPSVTRPREPSLAEKRARQRAVAQEREAELAARAEAERKATVRRRVLIGSGVTVGVVALVAIWYAAASTEEVTAQCTRDDGTIVEEQYCDESYYSSHGGYHSGGFIYIGGTGYRYNYGGTGAVGQKVSGGTYTAPDSGTTVKTQSGKTVQRGGFGVSNSGKSGGS</sequence>
<evidence type="ECO:0000313" key="3">
    <source>
        <dbReference type="EMBL" id="MCP2164380.1"/>
    </source>
</evidence>
<reference evidence="3" key="1">
    <citation type="submission" date="2022-06" db="EMBL/GenBank/DDBJ databases">
        <title>Genomic Encyclopedia of Archaeal and Bacterial Type Strains, Phase II (KMG-II): from individual species to whole genera.</title>
        <authorList>
            <person name="Goeker M."/>
        </authorList>
    </citation>
    <scope>NUCLEOTIDE SEQUENCE</scope>
    <source>
        <strain evidence="3">DSM 43935</strain>
    </source>
</reference>
<dbReference type="RefSeq" id="WP_308203922.1">
    <property type="nucleotide sequence ID" value="NZ_JAMTCK010000003.1"/>
</dbReference>
<feature type="compositionally biased region" description="Polar residues" evidence="1">
    <location>
        <begin position="256"/>
        <end position="267"/>
    </location>
</feature>
<proteinExistence type="predicted"/>
<evidence type="ECO:0000256" key="2">
    <source>
        <dbReference type="SAM" id="Phobius"/>
    </source>
</evidence>
<keyword evidence="4" id="KW-1185">Reference proteome</keyword>
<feature type="compositionally biased region" description="Polar residues" evidence="1">
    <location>
        <begin position="275"/>
        <end position="284"/>
    </location>
</feature>
<keyword evidence="2" id="KW-0472">Membrane</keyword>
<feature type="compositionally biased region" description="Low complexity" evidence="1">
    <location>
        <begin position="76"/>
        <end position="97"/>
    </location>
</feature>
<evidence type="ECO:0000313" key="4">
    <source>
        <dbReference type="Proteomes" id="UP001206128"/>
    </source>
</evidence>
<organism evidence="3 4">
    <name type="scientific">Goodfellowiella coeruleoviolacea</name>
    <dbReference type="NCBI Taxonomy" id="334858"/>
    <lineage>
        <taxon>Bacteria</taxon>
        <taxon>Bacillati</taxon>
        <taxon>Actinomycetota</taxon>
        <taxon>Actinomycetes</taxon>
        <taxon>Pseudonocardiales</taxon>
        <taxon>Pseudonocardiaceae</taxon>
        <taxon>Goodfellowiella</taxon>
    </lineage>
</organism>
<keyword evidence="2" id="KW-1133">Transmembrane helix</keyword>
<gene>
    <name evidence="3" type="ORF">LX83_001220</name>
</gene>
<feature type="compositionally biased region" description="Basic and acidic residues" evidence="1">
    <location>
        <begin position="125"/>
        <end position="135"/>
    </location>
</feature>
<protein>
    <submittedName>
        <fullName evidence="3">Uncharacterized protein</fullName>
    </submittedName>
</protein>
<feature type="region of interest" description="Disordered" evidence="1">
    <location>
        <begin position="256"/>
        <end position="284"/>
    </location>
</feature>
<feature type="region of interest" description="Disordered" evidence="1">
    <location>
        <begin position="1"/>
        <end position="139"/>
    </location>
</feature>